<dbReference type="Proteomes" id="UP001153269">
    <property type="component" value="Unassembled WGS sequence"/>
</dbReference>
<name>A0A9N7YHE6_PLEPL</name>
<dbReference type="InterPro" id="IPR038834">
    <property type="entry name" value="CCDC175"/>
</dbReference>
<evidence type="ECO:0000256" key="1">
    <source>
        <dbReference type="SAM" id="Coils"/>
    </source>
</evidence>
<keyword evidence="1" id="KW-0175">Coiled coil</keyword>
<accession>A0A9N7YHE6</accession>
<dbReference type="PANTHER" id="PTHR35347:SF1">
    <property type="entry name" value="COILED-COIL DOMAIN-CONTAINING PROTEIN 175"/>
    <property type="match status" value="1"/>
</dbReference>
<organism evidence="2 3">
    <name type="scientific">Pleuronectes platessa</name>
    <name type="common">European plaice</name>
    <dbReference type="NCBI Taxonomy" id="8262"/>
    <lineage>
        <taxon>Eukaryota</taxon>
        <taxon>Metazoa</taxon>
        <taxon>Chordata</taxon>
        <taxon>Craniata</taxon>
        <taxon>Vertebrata</taxon>
        <taxon>Euteleostomi</taxon>
        <taxon>Actinopterygii</taxon>
        <taxon>Neopterygii</taxon>
        <taxon>Teleostei</taxon>
        <taxon>Neoteleostei</taxon>
        <taxon>Acanthomorphata</taxon>
        <taxon>Carangaria</taxon>
        <taxon>Pleuronectiformes</taxon>
        <taxon>Pleuronectoidei</taxon>
        <taxon>Pleuronectidae</taxon>
        <taxon>Pleuronectes</taxon>
    </lineage>
</organism>
<feature type="coiled-coil region" evidence="1">
    <location>
        <begin position="504"/>
        <end position="563"/>
    </location>
</feature>
<sequence>MVALEHLKELDNVLKEEGVPFAPEASLHLAELKAAVTDLESDRRAAHEHLEVETIENSKLRLQINNIRDQVSQEIKADVAATRASNAEEMELLHKELNSVSRLREATEKRQGVLLSQNEALNPHKEREKAQHEEVVAVLNDQISLKYSLQMQLDQTLGRIEELKICIAAVKQDKISLEQNMVLEREAFDVKKRSLSGDENQMDEKIKQQEQVIRRSRRELGRVTEEKQESHGRLEELVTDSAKIEGNLQRLTESLCQFEKQLVAETQRRQDLRRLRETLKKELCDSGEAFSLAVQNLRERITALESKIEEGQSSKFLCQDQLAHIHETFKQQHDEESNVRAEHSCASQQLERSGLQLEERVAYVVKHNKEIREMDKQIRELMKADTINKHMCERNREELCGNVEAERNNIRHLEEERNGLRRLLEQAKREQEEHMAKINSGITSTRRRYEELRREEAALQQRQPKSTDADLLMNHVTQCAAEYRQIEIQLHQEIEQCTAETEGITRSTEERQRVVKEKEEMLEEVEARWNEEQSHHQMLKTLTSELRQRRAELELSVQVLKKKTISLLQPKEEMKAEREETRARHMDVLSRQASELRAVELSIYDTSVKLEQVRVENSRLHLCIRQMTEDVNRVRWNKDRYWQEVHQFNRDKQALFDTLQEAWREDIVVTEDCQRSDGVLLVCMNTLLNHLKTRRQQLGHVNILLHQKMLEFSKRLGDKTYLT</sequence>
<comment type="caution">
    <text evidence="2">The sequence shown here is derived from an EMBL/GenBank/DDBJ whole genome shotgun (WGS) entry which is preliminary data.</text>
</comment>
<feature type="coiled-coil region" evidence="1">
    <location>
        <begin position="160"/>
        <end position="314"/>
    </location>
</feature>
<protein>
    <submittedName>
        <fullName evidence="2">Uncharacterized protein</fullName>
    </submittedName>
</protein>
<dbReference type="AlphaFoldDB" id="A0A9N7YHE6"/>
<feature type="coiled-coil region" evidence="1">
    <location>
        <begin position="364"/>
        <end position="462"/>
    </location>
</feature>
<evidence type="ECO:0000313" key="2">
    <source>
        <dbReference type="EMBL" id="CAB1425611.1"/>
    </source>
</evidence>
<gene>
    <name evidence="2" type="ORF">PLEPLA_LOCUS13543</name>
</gene>
<proteinExistence type="predicted"/>
<feature type="coiled-coil region" evidence="1">
    <location>
        <begin position="29"/>
        <end position="70"/>
    </location>
</feature>
<dbReference type="EMBL" id="CADEAL010000819">
    <property type="protein sequence ID" value="CAB1425611.1"/>
    <property type="molecule type" value="Genomic_DNA"/>
</dbReference>
<keyword evidence="3" id="KW-1185">Reference proteome</keyword>
<dbReference type="PANTHER" id="PTHR35347">
    <property type="entry name" value="COILED-COIL DOMAIN-CONTAINING PROTEIN 175"/>
    <property type="match status" value="1"/>
</dbReference>
<evidence type="ECO:0000313" key="3">
    <source>
        <dbReference type="Proteomes" id="UP001153269"/>
    </source>
</evidence>
<reference evidence="2" key="1">
    <citation type="submission" date="2020-03" db="EMBL/GenBank/DDBJ databases">
        <authorList>
            <person name="Weist P."/>
        </authorList>
    </citation>
    <scope>NUCLEOTIDE SEQUENCE</scope>
</reference>